<dbReference type="GO" id="GO:0008270">
    <property type="term" value="F:zinc ion binding"/>
    <property type="evidence" value="ECO:0007669"/>
    <property type="project" value="InterPro"/>
</dbReference>
<evidence type="ECO:0000313" key="19">
    <source>
        <dbReference type="Proteomes" id="UP000579945"/>
    </source>
</evidence>
<dbReference type="SUPFAM" id="SSF55486">
    <property type="entry name" value="Metalloproteases ('zincins'), catalytic domain"/>
    <property type="match status" value="1"/>
</dbReference>
<dbReference type="Proteomes" id="UP000579945">
    <property type="component" value="Unassembled WGS sequence"/>
</dbReference>
<dbReference type="GeneID" id="95387525"/>
<organism evidence="18 19">
    <name type="scientific">Nonomuraea dietziae</name>
    <dbReference type="NCBI Taxonomy" id="65515"/>
    <lineage>
        <taxon>Bacteria</taxon>
        <taxon>Bacillati</taxon>
        <taxon>Actinomycetota</taxon>
        <taxon>Actinomycetes</taxon>
        <taxon>Streptosporangiales</taxon>
        <taxon>Streptosporangiaceae</taxon>
        <taxon>Nonomuraea</taxon>
    </lineage>
</organism>
<comment type="catalytic activity">
    <reaction evidence="1">
        <text>Release of an N-terminal amino acid, Xaa-|-Yaa- from a peptide, amide or arylamide. Xaa is preferably Ala, but may be most amino acids including Pro (slow action). When a terminal hydrophobic residue is followed by a prolyl residue, the two may be released as an intact Xaa-Pro dipeptide.</text>
        <dbReference type="EC" id="3.4.11.2"/>
    </reaction>
</comment>
<evidence type="ECO:0000256" key="3">
    <source>
        <dbReference type="ARBA" id="ARBA00010136"/>
    </source>
</evidence>
<name>A0A7W5V566_9ACTN</name>
<comment type="similarity">
    <text evidence="3">Belongs to the peptidase M1 family.</text>
</comment>
<dbReference type="PRINTS" id="PR00756">
    <property type="entry name" value="ALADIPTASE"/>
</dbReference>
<evidence type="ECO:0000256" key="9">
    <source>
        <dbReference type="ARBA" id="ARBA00022801"/>
    </source>
</evidence>
<keyword evidence="19" id="KW-1185">Reference proteome</keyword>
<dbReference type="InterPro" id="IPR042097">
    <property type="entry name" value="Aminopeptidase_N-like_N_sf"/>
</dbReference>
<comment type="cofactor">
    <cofactor evidence="15">
        <name>Zn(2+)</name>
        <dbReference type="ChEBI" id="CHEBI:29105"/>
    </cofactor>
    <text evidence="15">Binds 1 zinc ion per subunit.</text>
</comment>
<feature type="active site" description="Proton acceptor" evidence="14">
    <location>
        <position position="277"/>
    </location>
</feature>
<evidence type="ECO:0000313" key="18">
    <source>
        <dbReference type="EMBL" id="MBB3725070.1"/>
    </source>
</evidence>
<dbReference type="InterPro" id="IPR014782">
    <property type="entry name" value="Peptidase_M1_dom"/>
</dbReference>
<evidence type="ECO:0000256" key="1">
    <source>
        <dbReference type="ARBA" id="ARBA00000098"/>
    </source>
</evidence>
<evidence type="ECO:0000256" key="4">
    <source>
        <dbReference type="ARBA" id="ARBA00012564"/>
    </source>
</evidence>
<keyword evidence="6" id="KW-0963">Cytoplasm</keyword>
<evidence type="ECO:0000256" key="7">
    <source>
        <dbReference type="ARBA" id="ARBA00022670"/>
    </source>
</evidence>
<feature type="binding site" evidence="15">
    <location>
        <position position="276"/>
    </location>
    <ligand>
        <name>Zn(2+)</name>
        <dbReference type="ChEBI" id="CHEBI:29105"/>
        <note>catalytic</note>
    </ligand>
</feature>
<evidence type="ECO:0000256" key="2">
    <source>
        <dbReference type="ARBA" id="ARBA00004496"/>
    </source>
</evidence>
<dbReference type="GO" id="GO:0016285">
    <property type="term" value="F:alanyl aminopeptidase activity"/>
    <property type="evidence" value="ECO:0007669"/>
    <property type="project" value="UniProtKB-EC"/>
</dbReference>
<dbReference type="Gene3D" id="1.10.390.10">
    <property type="entry name" value="Neutral Protease Domain 2"/>
    <property type="match status" value="1"/>
</dbReference>
<comment type="subcellular location">
    <subcellularLocation>
        <location evidence="2">Cytoplasm</location>
    </subcellularLocation>
</comment>
<evidence type="ECO:0000256" key="8">
    <source>
        <dbReference type="ARBA" id="ARBA00022723"/>
    </source>
</evidence>
<dbReference type="InterPro" id="IPR001930">
    <property type="entry name" value="Peptidase_M1"/>
</dbReference>
<dbReference type="Gene3D" id="2.60.40.1730">
    <property type="entry name" value="tricorn interacting facor f3 domain"/>
    <property type="match status" value="1"/>
</dbReference>
<comment type="caution">
    <text evidence="18">The sequence shown here is derived from an EMBL/GenBank/DDBJ whole genome shotgun (WGS) entry which is preliminary data.</text>
</comment>
<feature type="domain" description="Aminopeptidase N-like N-terminal" evidence="17">
    <location>
        <begin position="19"/>
        <end position="188"/>
    </location>
</feature>
<dbReference type="GO" id="GO:0008237">
    <property type="term" value="F:metallopeptidase activity"/>
    <property type="evidence" value="ECO:0007669"/>
    <property type="project" value="UniProtKB-KW"/>
</dbReference>
<evidence type="ECO:0000256" key="14">
    <source>
        <dbReference type="PIRSR" id="PIRSR634015-1"/>
    </source>
</evidence>
<accession>A0A7W5V566</accession>
<evidence type="ECO:0000256" key="11">
    <source>
        <dbReference type="ARBA" id="ARBA00023049"/>
    </source>
</evidence>
<dbReference type="CDD" id="cd09603">
    <property type="entry name" value="M1_APN_like"/>
    <property type="match status" value="1"/>
</dbReference>
<evidence type="ECO:0000256" key="15">
    <source>
        <dbReference type="PIRSR" id="PIRSR634015-3"/>
    </source>
</evidence>
<evidence type="ECO:0000256" key="13">
    <source>
        <dbReference type="ARBA" id="ARBA00031533"/>
    </source>
</evidence>
<reference evidence="18 19" key="1">
    <citation type="submission" date="2020-08" db="EMBL/GenBank/DDBJ databases">
        <title>Sequencing the genomes of 1000 actinobacteria strains.</title>
        <authorList>
            <person name="Klenk H.-P."/>
        </authorList>
    </citation>
    <scope>NUCLEOTIDE SEQUENCE [LARGE SCALE GENOMIC DNA]</scope>
    <source>
        <strain evidence="18 19">DSM 44320</strain>
    </source>
</reference>
<sequence>MALSPYFPGHGDPRYGVAHYDLDLRYRLSTNWLSGTATLSARTVEPLVDLELDLGPFRVNSAKVDGVGVRHTHRAGRLRVLLDRPRPADAPLSIEIAYAGRPHPVASPFGGVGWEELTDGAMVASQPTGAPSWFPCNDRPDDKATYSLTVSTASAYQVLTNGAPVARRRAAGATTWVFAPTEPMATYLASVQIGRYQTSEGLACPARLAGKARHDFGRQSQMMALFTERFGPYPFAGYTAVVTDDDLEIPVEAQGLSIFGRNHVDGRRGFERLVAHELAHQWFGNSLTLARWNDIWLHEGFAAYAEWIWSEASGGESAAELAARWHQRLSAMPQDFTLADPGPALLFDDRVYKRGALTLHHLRTTMGDTAFFSMVRAWTAAHRHGSVSTAAFLAHAPSELEPLLSSWLYGRALPRFP</sequence>
<dbReference type="InterPro" id="IPR034015">
    <property type="entry name" value="M1_LTA4H"/>
</dbReference>
<dbReference type="Pfam" id="PF17900">
    <property type="entry name" value="Peptidase_M1_N"/>
    <property type="match status" value="1"/>
</dbReference>
<dbReference type="PANTHER" id="PTHR45726">
    <property type="entry name" value="LEUKOTRIENE A-4 HYDROLASE"/>
    <property type="match status" value="1"/>
</dbReference>
<dbReference type="AlphaFoldDB" id="A0A7W5V566"/>
<gene>
    <name evidence="18" type="ORF">FHR33_000930</name>
</gene>
<dbReference type="GO" id="GO:0006508">
    <property type="term" value="P:proteolysis"/>
    <property type="evidence" value="ECO:0007669"/>
    <property type="project" value="UniProtKB-KW"/>
</dbReference>
<feature type="domain" description="Peptidase M1 membrane alanine aminopeptidase" evidence="16">
    <location>
        <begin position="220"/>
        <end position="395"/>
    </location>
</feature>
<dbReference type="PANTHER" id="PTHR45726:SF3">
    <property type="entry name" value="LEUKOTRIENE A-4 HYDROLASE"/>
    <property type="match status" value="1"/>
</dbReference>
<evidence type="ECO:0000259" key="17">
    <source>
        <dbReference type="Pfam" id="PF17900"/>
    </source>
</evidence>
<dbReference type="EC" id="3.4.11.2" evidence="4"/>
<keyword evidence="9" id="KW-0378">Hydrolase</keyword>
<keyword evidence="8 15" id="KW-0479">Metal-binding</keyword>
<evidence type="ECO:0000256" key="5">
    <source>
        <dbReference type="ARBA" id="ARBA00015611"/>
    </source>
</evidence>
<feature type="binding site" evidence="15">
    <location>
        <position position="299"/>
    </location>
    <ligand>
        <name>Zn(2+)</name>
        <dbReference type="ChEBI" id="CHEBI:29105"/>
        <note>catalytic</note>
    </ligand>
</feature>
<evidence type="ECO:0000256" key="10">
    <source>
        <dbReference type="ARBA" id="ARBA00022833"/>
    </source>
</evidence>
<keyword evidence="7" id="KW-0645">Protease</keyword>
<feature type="active site" description="Proton donor" evidence="14">
    <location>
        <position position="352"/>
    </location>
</feature>
<evidence type="ECO:0000256" key="12">
    <source>
        <dbReference type="ARBA" id="ARBA00029811"/>
    </source>
</evidence>
<feature type="binding site" evidence="15">
    <location>
        <position position="280"/>
    </location>
    <ligand>
        <name>Zn(2+)</name>
        <dbReference type="ChEBI" id="CHEBI:29105"/>
        <note>catalytic</note>
    </ligand>
</feature>
<dbReference type="RefSeq" id="WP_183643896.1">
    <property type="nucleotide sequence ID" value="NZ_JACIBV010000001.1"/>
</dbReference>
<keyword evidence="18" id="KW-0031">Aminopeptidase</keyword>
<keyword evidence="10 15" id="KW-0862">Zinc</keyword>
<dbReference type="SUPFAM" id="SSF63737">
    <property type="entry name" value="Leukotriene A4 hydrolase N-terminal domain"/>
    <property type="match status" value="1"/>
</dbReference>
<dbReference type="InterPro" id="IPR045357">
    <property type="entry name" value="Aminopeptidase_N-like_N"/>
</dbReference>
<dbReference type="InterPro" id="IPR027268">
    <property type="entry name" value="Peptidase_M4/M1_CTD_sf"/>
</dbReference>
<dbReference type="Pfam" id="PF01433">
    <property type="entry name" value="Peptidase_M1"/>
    <property type="match status" value="1"/>
</dbReference>
<protein>
    <recommendedName>
        <fullName evidence="5">Aminopeptidase N</fullName>
        <ecNumber evidence="4">3.4.11.2</ecNumber>
    </recommendedName>
    <alternativeName>
        <fullName evidence="12">Alanine aminopeptidase</fullName>
    </alternativeName>
    <alternativeName>
        <fullName evidence="13">Lysyl aminopeptidase</fullName>
    </alternativeName>
</protein>
<evidence type="ECO:0000256" key="6">
    <source>
        <dbReference type="ARBA" id="ARBA00022490"/>
    </source>
</evidence>
<keyword evidence="11" id="KW-0482">Metalloprotease</keyword>
<dbReference type="EMBL" id="JACIBV010000001">
    <property type="protein sequence ID" value="MBB3725070.1"/>
    <property type="molecule type" value="Genomic_DNA"/>
</dbReference>
<dbReference type="GO" id="GO:0005737">
    <property type="term" value="C:cytoplasm"/>
    <property type="evidence" value="ECO:0007669"/>
    <property type="project" value="UniProtKB-SubCell"/>
</dbReference>
<proteinExistence type="inferred from homology"/>
<evidence type="ECO:0000259" key="16">
    <source>
        <dbReference type="Pfam" id="PF01433"/>
    </source>
</evidence>